<evidence type="ECO:0000256" key="1">
    <source>
        <dbReference type="SAM" id="MobiDB-lite"/>
    </source>
</evidence>
<reference evidence="2 3" key="2">
    <citation type="submission" date="2017-02" db="EMBL/GenBank/DDBJ databases">
        <title>A genome survey and senescence transcriptome analysis in Lentinula edodes.</title>
        <authorList>
            <person name="Sakamoto Y."/>
            <person name="Nakade K."/>
            <person name="Sato S."/>
            <person name="Yoshida Y."/>
            <person name="Miyazaki K."/>
            <person name="Natsume S."/>
            <person name="Konno N."/>
        </authorList>
    </citation>
    <scope>NUCLEOTIDE SEQUENCE [LARGE SCALE GENOMIC DNA]</scope>
    <source>
        <strain evidence="2 3">NBRC 111202</strain>
    </source>
</reference>
<proteinExistence type="predicted"/>
<protein>
    <submittedName>
        <fullName evidence="2">Uncharacterized protein</fullName>
    </submittedName>
</protein>
<gene>
    <name evidence="2" type="ORF">LENED_008718</name>
</gene>
<evidence type="ECO:0000313" key="2">
    <source>
        <dbReference type="EMBL" id="GAW06772.1"/>
    </source>
</evidence>
<dbReference type="Proteomes" id="UP000188533">
    <property type="component" value="Unassembled WGS sequence"/>
</dbReference>
<name>A0A1Q3EHV4_LENED</name>
<evidence type="ECO:0000313" key="3">
    <source>
        <dbReference type="Proteomes" id="UP000188533"/>
    </source>
</evidence>
<dbReference type="AlphaFoldDB" id="A0A1Q3EHV4"/>
<accession>A0A1Q3EHV4</accession>
<feature type="region of interest" description="Disordered" evidence="1">
    <location>
        <begin position="344"/>
        <end position="364"/>
    </location>
</feature>
<reference evidence="2 3" key="1">
    <citation type="submission" date="2016-08" db="EMBL/GenBank/DDBJ databases">
        <authorList>
            <consortium name="Lentinula edodes genome sequencing consortium"/>
            <person name="Sakamoto Y."/>
            <person name="Nakade K."/>
            <person name="Sato S."/>
            <person name="Yoshida Y."/>
            <person name="Miyazaki K."/>
            <person name="Natsume S."/>
            <person name="Konno N."/>
        </authorList>
    </citation>
    <scope>NUCLEOTIDE SEQUENCE [LARGE SCALE GENOMIC DNA]</scope>
    <source>
        <strain evidence="2 3">NBRC 111202</strain>
    </source>
</reference>
<organism evidence="2 3">
    <name type="scientific">Lentinula edodes</name>
    <name type="common">Shiitake mushroom</name>
    <name type="synonym">Lentinus edodes</name>
    <dbReference type="NCBI Taxonomy" id="5353"/>
    <lineage>
        <taxon>Eukaryota</taxon>
        <taxon>Fungi</taxon>
        <taxon>Dikarya</taxon>
        <taxon>Basidiomycota</taxon>
        <taxon>Agaricomycotina</taxon>
        <taxon>Agaricomycetes</taxon>
        <taxon>Agaricomycetidae</taxon>
        <taxon>Agaricales</taxon>
        <taxon>Marasmiineae</taxon>
        <taxon>Omphalotaceae</taxon>
        <taxon>Lentinula</taxon>
    </lineage>
</organism>
<comment type="caution">
    <text evidence="2">The sequence shown here is derived from an EMBL/GenBank/DDBJ whole genome shotgun (WGS) entry which is preliminary data.</text>
</comment>
<dbReference type="EMBL" id="BDGU01000347">
    <property type="protein sequence ID" value="GAW06772.1"/>
    <property type="molecule type" value="Genomic_DNA"/>
</dbReference>
<sequence>MNVSSVLERGPPGARLPPAECSRYTIVILVKNGRLILVQSEDISTPEALLTMPYDEQTASLEAYESLISQRVSVVASLIDTIDFEKSHFVVLMSDASQTRFITQPLHDIPPLTAPLGWLPRVQESDLYACQWLHDRVHCIWNGRQVDFFLSFSLANRWRVQQMITITHLLERLKIDITYEPLAIVVRGAEILGLVMARVEGRLLEMRDRSLAYSTLAQLHEANIMFESQPFIDDFLIHKGKLCITSNVSWLVQYDPGDKERDRLEARAWQGMSKIFDELHQLDKSSVFDLNQYWYKPTLLNYVPSPEPLIFRNTYGFFLLVAKFEKYAARKKKNTYSSNSLLKSDTTSGSTKYRRTNPLSKSTYHPYSDGTNNFTLLISSEPEIGRHTSDKHNRRKASSVVVRAVSVASDRTLVDVDDDATVIGDDERWKS</sequence>
<keyword evidence="3" id="KW-1185">Reference proteome</keyword>